<keyword evidence="2" id="KW-1185">Reference proteome</keyword>
<proteinExistence type="predicted"/>
<evidence type="ECO:0000313" key="2">
    <source>
        <dbReference type="Proteomes" id="UP000244989"/>
    </source>
</evidence>
<name>A0A2U1T995_9CORY</name>
<reference evidence="2" key="1">
    <citation type="submission" date="2018-04" db="EMBL/GenBank/DDBJ databases">
        <authorList>
            <person name="Liu S."/>
            <person name="Wang Z."/>
            <person name="Li J."/>
        </authorList>
    </citation>
    <scope>NUCLEOTIDE SEQUENCE [LARGE SCALE GENOMIC DNA]</scope>
    <source>
        <strain evidence="2">2189</strain>
    </source>
</reference>
<dbReference type="Proteomes" id="UP000244989">
    <property type="component" value="Unassembled WGS sequence"/>
</dbReference>
<accession>A0A2U1T995</accession>
<dbReference type="AlphaFoldDB" id="A0A2U1T995"/>
<comment type="caution">
    <text evidence="1">The sequence shown here is derived from an EMBL/GenBank/DDBJ whole genome shotgun (WGS) entry which is preliminary data.</text>
</comment>
<dbReference type="KEGG" id="cyz:C3B44_06565"/>
<dbReference type="EMBL" id="QEEZ01000002">
    <property type="protein sequence ID" value="PWC02559.1"/>
    <property type="molecule type" value="Genomic_DNA"/>
</dbReference>
<evidence type="ECO:0000313" key="1">
    <source>
        <dbReference type="EMBL" id="PWC02559.1"/>
    </source>
</evidence>
<sequence>MGWAAVLVGTLGASSCVPRIADTEQPTFTPVIDQEATPVPLDEALARNHSRYVDPRFDDHPLVVTEEYGLETSKLLFDRSDGMIIAEDSLEAQLRAASLAVFAHVPMITYNDEIHTEINAEINRLGALRVLLVGDVPLAESSGTYTVFQDPGGREALGELTAHSFSELVVSEPEHAVEAVTRLDGTEPVLLEPAWAPTENVPAGDLPALPVATRRDGQNAPVTVASAQTPIASVANAQAYGADVRYLDQPDPRESETAYVAMAGLHSDALLALGEQFGTNRTLAAAIAEADRAKGVAEEG</sequence>
<organism evidence="1 2">
    <name type="scientific">Corynebacterium yudongzhengii</name>
    <dbReference type="NCBI Taxonomy" id="2080740"/>
    <lineage>
        <taxon>Bacteria</taxon>
        <taxon>Bacillati</taxon>
        <taxon>Actinomycetota</taxon>
        <taxon>Actinomycetes</taxon>
        <taxon>Mycobacteriales</taxon>
        <taxon>Corynebacteriaceae</taxon>
        <taxon>Corynebacterium</taxon>
    </lineage>
</organism>
<gene>
    <name evidence="1" type="ORF">DF222_01035</name>
</gene>
<protein>
    <submittedName>
        <fullName evidence="1">Uncharacterized protein</fullName>
    </submittedName>
</protein>